<keyword evidence="2" id="KW-0812">Transmembrane</keyword>
<keyword evidence="2" id="KW-1133">Transmembrane helix</keyword>
<proteinExistence type="inferred from homology"/>
<dbReference type="AlphaFoldDB" id="A0A3D8QNH0"/>
<dbReference type="EMBL" id="PDLM01000013">
    <property type="protein sequence ID" value="RDW63337.1"/>
    <property type="molecule type" value="Genomic_DNA"/>
</dbReference>
<gene>
    <name evidence="3" type="ORF">BP6252_10882</name>
</gene>
<dbReference type="Pfam" id="PF11807">
    <property type="entry name" value="UstYa"/>
    <property type="match status" value="1"/>
</dbReference>
<comment type="caution">
    <text evidence="3">The sequence shown here is derived from an EMBL/GenBank/DDBJ whole genome shotgun (WGS) entry which is preliminary data.</text>
</comment>
<dbReference type="OrthoDB" id="3687641at2759"/>
<evidence type="ECO:0000256" key="1">
    <source>
        <dbReference type="ARBA" id="ARBA00035112"/>
    </source>
</evidence>
<organism evidence="3 4">
    <name type="scientific">Coleophoma cylindrospora</name>
    <dbReference type="NCBI Taxonomy" id="1849047"/>
    <lineage>
        <taxon>Eukaryota</taxon>
        <taxon>Fungi</taxon>
        <taxon>Dikarya</taxon>
        <taxon>Ascomycota</taxon>
        <taxon>Pezizomycotina</taxon>
        <taxon>Leotiomycetes</taxon>
        <taxon>Helotiales</taxon>
        <taxon>Dermateaceae</taxon>
        <taxon>Coleophoma</taxon>
    </lineage>
</organism>
<accession>A0A3D8QNH0</accession>
<reference evidence="3 4" key="1">
    <citation type="journal article" date="2018" name="IMA Fungus">
        <title>IMA Genome-F 9: Draft genome sequence of Annulohypoxylon stygium, Aspergillus mulundensis, Berkeleyomyces basicola (syn. Thielaviopsis basicola), Ceratocystis smalleyi, two Cercospora beticola strains, Coleophoma cylindrospora, Fusarium fracticaudum, Phialophora cf. hyalina, and Morchella septimelata.</title>
        <authorList>
            <person name="Wingfield B.D."/>
            <person name="Bills G.F."/>
            <person name="Dong Y."/>
            <person name="Huang W."/>
            <person name="Nel W.J."/>
            <person name="Swalarsk-Parry B.S."/>
            <person name="Vaghefi N."/>
            <person name="Wilken P.M."/>
            <person name="An Z."/>
            <person name="de Beer Z.W."/>
            <person name="De Vos L."/>
            <person name="Chen L."/>
            <person name="Duong T.A."/>
            <person name="Gao Y."/>
            <person name="Hammerbacher A."/>
            <person name="Kikkert J.R."/>
            <person name="Li Y."/>
            <person name="Li H."/>
            <person name="Li K."/>
            <person name="Li Q."/>
            <person name="Liu X."/>
            <person name="Ma X."/>
            <person name="Naidoo K."/>
            <person name="Pethybridge S.J."/>
            <person name="Sun J."/>
            <person name="Steenkamp E.T."/>
            <person name="van der Nest M.A."/>
            <person name="van Wyk S."/>
            <person name="Wingfield M.J."/>
            <person name="Xiong C."/>
            <person name="Yue Q."/>
            <person name="Zhang X."/>
        </authorList>
    </citation>
    <scope>NUCLEOTIDE SEQUENCE [LARGE SCALE GENOMIC DNA]</scope>
    <source>
        <strain evidence="3 4">BP6252</strain>
    </source>
</reference>
<keyword evidence="4" id="KW-1185">Reference proteome</keyword>
<evidence type="ECO:0008006" key="5">
    <source>
        <dbReference type="Google" id="ProtNLM"/>
    </source>
</evidence>
<evidence type="ECO:0000256" key="2">
    <source>
        <dbReference type="SAM" id="Phobius"/>
    </source>
</evidence>
<evidence type="ECO:0000313" key="3">
    <source>
        <dbReference type="EMBL" id="RDW63337.1"/>
    </source>
</evidence>
<protein>
    <recommendedName>
        <fullName evidence="5">Tat pathway signal sequence</fullName>
    </recommendedName>
</protein>
<dbReference type="InterPro" id="IPR021765">
    <property type="entry name" value="UstYa-like"/>
</dbReference>
<sequence length="306" mass="35922">MKFLESRSYASIADSDQSEESEEIDEKIRFLPWTRLKTTTTSRFICLVSIINILVFILSISLFWSSKQRYDPQELAKKVFHYSPIIDRIDLSVHEAQINGTLFPPREPSIGRQLPNTEADKIWAEIELTRTIPITADEVRKLGKDPATVAKFEDSFWHLGPDAYMAQIDVFHQLHCLNSLRKLAYPEIYGEPNTSTTFPELFLVHHNHCIDILMQHIMCQASPEMYTMQWVETQTYPFPDFSINKKCKNFWGLVDWRKENGVDTDMWLKMRKPDGIEEVPLPPEFIEMKKNSHRKDNEEMHDHHHN</sequence>
<dbReference type="PANTHER" id="PTHR33365">
    <property type="entry name" value="YALI0B05434P"/>
    <property type="match status" value="1"/>
</dbReference>
<dbReference type="STRING" id="1849047.A0A3D8QNH0"/>
<evidence type="ECO:0000313" key="4">
    <source>
        <dbReference type="Proteomes" id="UP000256645"/>
    </source>
</evidence>
<dbReference type="PANTHER" id="PTHR33365:SF14">
    <property type="entry name" value="TAT PATHWAY SIGNAL SEQUENCE"/>
    <property type="match status" value="1"/>
</dbReference>
<feature type="transmembrane region" description="Helical" evidence="2">
    <location>
        <begin position="44"/>
        <end position="64"/>
    </location>
</feature>
<keyword evidence="2" id="KW-0472">Membrane</keyword>
<dbReference type="GO" id="GO:0043386">
    <property type="term" value="P:mycotoxin biosynthetic process"/>
    <property type="evidence" value="ECO:0007669"/>
    <property type="project" value="InterPro"/>
</dbReference>
<comment type="similarity">
    <text evidence="1">Belongs to the ustYa family.</text>
</comment>
<dbReference type="Proteomes" id="UP000256645">
    <property type="component" value="Unassembled WGS sequence"/>
</dbReference>
<name>A0A3D8QNH0_9HELO</name>